<dbReference type="InterPro" id="IPR051209">
    <property type="entry name" value="FAD-bind_Monooxygenase_sf"/>
</dbReference>
<evidence type="ECO:0000256" key="2">
    <source>
        <dbReference type="ARBA" id="ARBA00022630"/>
    </source>
</evidence>
<organism evidence="5 6">
    <name type="scientific">Plectosphaerella plurivora</name>
    <dbReference type="NCBI Taxonomy" id="936078"/>
    <lineage>
        <taxon>Eukaryota</taxon>
        <taxon>Fungi</taxon>
        <taxon>Dikarya</taxon>
        <taxon>Ascomycota</taxon>
        <taxon>Pezizomycotina</taxon>
        <taxon>Sordariomycetes</taxon>
        <taxon>Hypocreomycetidae</taxon>
        <taxon>Glomerellales</taxon>
        <taxon>Plectosphaerellaceae</taxon>
        <taxon>Plectosphaerella</taxon>
    </lineage>
</organism>
<keyword evidence="2" id="KW-0285">Flavoprotein</keyword>
<dbReference type="Gene3D" id="3.50.50.60">
    <property type="entry name" value="FAD/NAD(P)-binding domain"/>
    <property type="match status" value="2"/>
</dbReference>
<dbReference type="PANTHER" id="PTHR42877:SF11">
    <property type="entry name" value="MONOOXYGENASE, PUTATIVE (AFU_ORTHOLOGUE AFUA_6G13790)-RELATED"/>
    <property type="match status" value="1"/>
</dbReference>
<accession>A0A9P9A4K9</accession>
<dbReference type="InterPro" id="IPR020946">
    <property type="entry name" value="Flavin_mOase-like"/>
</dbReference>
<evidence type="ECO:0000256" key="3">
    <source>
        <dbReference type="ARBA" id="ARBA00022827"/>
    </source>
</evidence>
<dbReference type="PANTHER" id="PTHR42877">
    <property type="entry name" value="L-ORNITHINE N(5)-MONOOXYGENASE-RELATED"/>
    <property type="match status" value="1"/>
</dbReference>
<keyword evidence="6" id="KW-1185">Reference proteome</keyword>
<protein>
    <submittedName>
        <fullName evidence="5">Uncharacterized protein</fullName>
    </submittedName>
</protein>
<keyword evidence="4" id="KW-0560">Oxidoreductase</keyword>
<sequence>MIVKTTKDWPTQESDIIVDRYVNQPRPIRVAVLGAGISGIAFAYKARGLETVSFTIFEKNHDVGGTWLESRYPGVSCDVPAHCYTYTWAGNPDWTRVYASGQEINEYYRSLAREYGVYENTKFRHKIVGAEWSADEAAWRLSVEDLATGDKHVHVAEIFINSGGVLNNWAWPNIPGLHDFQGSLVHTARWDETLDLTGKRIAVIGSGASALQVVPTLQSSVSSLVSFHRSPAWVAAEFAGQFASKGRDTEYTEEERRRFRDDPEYHARYRREVEHGMNARFPSFFRLSDAQTIGVQNVTKSMRARLGNDPVLCEKLIPKFPLGCRRVTPGHGYLEALTKSNVTVETAPIARVTGHGIETVDGTMYEVDAIITATGYVTDFVPRFPIIGLGGVNLQDVWRDQGARAYMSVAAPSMPNYFMTTGPNSPISNGSLIPAIERQIDFALAFIRKIQVQDLQHVVVTDEATDDFNTWKDEFMKGMTWSGSCNSWYKNGTTDGTIIGPWPGSVNHFLQSLKEPRFEDFSYKYNSRNRFRFLGNGLAENEIKGWPLGEYIK</sequence>
<dbReference type="EMBL" id="JAGSXJ010000030">
    <property type="protein sequence ID" value="KAH6670251.1"/>
    <property type="molecule type" value="Genomic_DNA"/>
</dbReference>
<dbReference type="InterPro" id="IPR036188">
    <property type="entry name" value="FAD/NAD-bd_sf"/>
</dbReference>
<reference evidence="5" key="1">
    <citation type="journal article" date="2021" name="Nat. Commun.">
        <title>Genetic determinants of endophytism in the Arabidopsis root mycobiome.</title>
        <authorList>
            <person name="Mesny F."/>
            <person name="Miyauchi S."/>
            <person name="Thiergart T."/>
            <person name="Pickel B."/>
            <person name="Atanasova L."/>
            <person name="Karlsson M."/>
            <person name="Huettel B."/>
            <person name="Barry K.W."/>
            <person name="Haridas S."/>
            <person name="Chen C."/>
            <person name="Bauer D."/>
            <person name="Andreopoulos W."/>
            <person name="Pangilinan J."/>
            <person name="LaButti K."/>
            <person name="Riley R."/>
            <person name="Lipzen A."/>
            <person name="Clum A."/>
            <person name="Drula E."/>
            <person name="Henrissat B."/>
            <person name="Kohler A."/>
            <person name="Grigoriev I.V."/>
            <person name="Martin F.M."/>
            <person name="Hacquard S."/>
        </authorList>
    </citation>
    <scope>NUCLEOTIDE SEQUENCE</scope>
    <source>
        <strain evidence="5">MPI-SDFR-AT-0117</strain>
    </source>
</reference>
<evidence type="ECO:0000313" key="5">
    <source>
        <dbReference type="EMBL" id="KAH6670251.1"/>
    </source>
</evidence>
<evidence type="ECO:0000256" key="1">
    <source>
        <dbReference type="ARBA" id="ARBA00010139"/>
    </source>
</evidence>
<gene>
    <name evidence="5" type="ORF">F5X68DRAFT_248798</name>
</gene>
<dbReference type="OrthoDB" id="74360at2759"/>
<proteinExistence type="inferred from homology"/>
<dbReference type="GO" id="GO:0050660">
    <property type="term" value="F:flavin adenine dinucleotide binding"/>
    <property type="evidence" value="ECO:0007669"/>
    <property type="project" value="InterPro"/>
</dbReference>
<dbReference type="SUPFAM" id="SSF51905">
    <property type="entry name" value="FAD/NAD(P)-binding domain"/>
    <property type="match status" value="2"/>
</dbReference>
<keyword evidence="3" id="KW-0274">FAD</keyword>
<comment type="similarity">
    <text evidence="1">Belongs to the FAD-binding monooxygenase family.</text>
</comment>
<comment type="caution">
    <text evidence="5">The sequence shown here is derived from an EMBL/GenBank/DDBJ whole genome shotgun (WGS) entry which is preliminary data.</text>
</comment>
<name>A0A9P9A4K9_9PEZI</name>
<evidence type="ECO:0000256" key="4">
    <source>
        <dbReference type="ARBA" id="ARBA00023002"/>
    </source>
</evidence>
<dbReference type="Proteomes" id="UP000770015">
    <property type="component" value="Unassembled WGS sequence"/>
</dbReference>
<evidence type="ECO:0000313" key="6">
    <source>
        <dbReference type="Proteomes" id="UP000770015"/>
    </source>
</evidence>
<dbReference type="Pfam" id="PF00743">
    <property type="entry name" value="FMO-like"/>
    <property type="match status" value="1"/>
</dbReference>
<dbReference type="AlphaFoldDB" id="A0A9P9A4K9"/>
<dbReference type="GO" id="GO:0050661">
    <property type="term" value="F:NADP binding"/>
    <property type="evidence" value="ECO:0007669"/>
    <property type="project" value="InterPro"/>
</dbReference>
<dbReference type="GO" id="GO:0004499">
    <property type="term" value="F:N,N-dimethylaniline monooxygenase activity"/>
    <property type="evidence" value="ECO:0007669"/>
    <property type="project" value="InterPro"/>
</dbReference>